<gene>
    <name evidence="16" type="ORF">TBRA_LOCUS14211</name>
</gene>
<dbReference type="GO" id="GO:0051536">
    <property type="term" value="F:iron-sulfur cluster binding"/>
    <property type="evidence" value="ECO:0007669"/>
    <property type="project" value="UniProtKB-KW"/>
</dbReference>
<sequence length="643" mass="71920">MEEENAVVIKANPTRKIGKLTRNKVPPEISEDPILIEAISVLPSNYNFEIPKTIWRIREAKAKRVALQMPEGLLVYAPTICDIIQSFTEANTVIMGDVTYGACCVDDYTAKAIGVDFLIHYGHSCLIPIDRTKGIKMLYIFVEIKIDTVHCIETIKLNFPVTTRLGMVCTIQFAGTLQVVATELRKNGYAITIPQSKPLSRGEILGCTAPTMNDVDVLVYLGDGRFHMEAAMIANPHLPAYRYDPYEKKMTIEKYDFELMKQNRKEAIEKAKNAKVFGLILGTLGRQGSQSVSYRIEEKLKSLNKNYVKILSPEIYPQKLKLMTGIDAFIQKTENNQFDFNKIAAAMPVRRAEKMGPAQYIRYTPSQQGQSFNSGAKQRQSTAATSSLSGAATGLRGTEKKNGKNKRIKKRKKVVCVYILWSLWEGLDCCVPQKTRAQRQSHITHSPWATRCRGGRINGGGRGTAALRDLRTHVAYVSCTQCTYMASYVCSDVPASRHTGQAPSSRSLHANVYPTRADTHTHIGGRRESELREREKRIRVATLAPATITAAVAIVARLAHAYTQRERERERRGSSSSGADNSATGVCETDCSAVQSSPATREVYPLHLLVPDQLVAREQRKREREKKRKEKQLSTAVYPLEKM</sequence>
<dbReference type="GO" id="GO:0046872">
    <property type="term" value="F:metal ion binding"/>
    <property type="evidence" value="ECO:0007669"/>
    <property type="project" value="UniProtKB-KW"/>
</dbReference>
<dbReference type="EC" id="2.5.1.108" evidence="4"/>
<dbReference type="InterPro" id="IPR042264">
    <property type="entry name" value="DPH1/DPH2_2"/>
</dbReference>
<evidence type="ECO:0000256" key="15">
    <source>
        <dbReference type="SAM" id="MobiDB-lite"/>
    </source>
</evidence>
<comment type="catalytic activity">
    <reaction evidence="14">
        <text>L-histidyl-[translation elongation factor 2] + S-adenosyl-L-methionine = 2-[(3S)-amino-3-carboxypropyl]-L-histidyl-[translation elongation factor 2] + S-methyl-5'-thioadenosine + H(+)</text>
        <dbReference type="Rhea" id="RHEA:36783"/>
        <dbReference type="Rhea" id="RHEA-COMP:9748"/>
        <dbReference type="Rhea" id="RHEA-COMP:9749"/>
        <dbReference type="ChEBI" id="CHEBI:15378"/>
        <dbReference type="ChEBI" id="CHEBI:17509"/>
        <dbReference type="ChEBI" id="CHEBI:29979"/>
        <dbReference type="ChEBI" id="CHEBI:59789"/>
        <dbReference type="ChEBI" id="CHEBI:73995"/>
        <dbReference type="EC" id="2.5.1.108"/>
    </reaction>
</comment>
<dbReference type="UniPathway" id="UPA00559"/>
<evidence type="ECO:0000256" key="7">
    <source>
        <dbReference type="ARBA" id="ARBA00022691"/>
    </source>
</evidence>
<keyword evidence="17" id="KW-1185">Reference proteome</keyword>
<dbReference type="InterPro" id="IPR042263">
    <property type="entry name" value="DPH1/DPH2_1"/>
</dbReference>
<dbReference type="FunFam" id="3.40.50.11840:FF:000001">
    <property type="entry name" value="2-(3-amino-3-carboxypropyl)histidine synthase subunit 1"/>
    <property type="match status" value="1"/>
</dbReference>
<dbReference type="Gene3D" id="3.40.50.11850">
    <property type="entry name" value="Diphthamide synthesis DPH1/DPH2 domain 2"/>
    <property type="match status" value="1"/>
</dbReference>
<feature type="compositionally biased region" description="Polar residues" evidence="15">
    <location>
        <begin position="366"/>
        <end position="380"/>
    </location>
</feature>
<keyword evidence="10" id="KW-0411">Iron-sulfur</keyword>
<protein>
    <recommendedName>
        <fullName evidence="5">2-(3-amino-3-carboxypropyl)histidine synthase subunit 1</fullName>
        <ecNumber evidence="4">2.5.1.108</ecNumber>
    </recommendedName>
    <alternativeName>
        <fullName evidence="12">Diphthamide biosynthesis protein 1</fullName>
    </alternativeName>
    <alternativeName>
        <fullName evidence="13">Diphtheria toxin resistance protein 1</fullName>
    </alternativeName>
    <alternativeName>
        <fullName evidence="11">S-adenosyl-L-methionine:L-histidine 3-amino-3-carboxypropyltransferase 1</fullName>
    </alternativeName>
</protein>
<dbReference type="GO" id="GO:0090560">
    <property type="term" value="F:2-(3-amino-3-carboxypropyl)histidine synthase activity"/>
    <property type="evidence" value="ECO:0007669"/>
    <property type="project" value="UniProtKB-EC"/>
</dbReference>
<comment type="cofactor">
    <cofactor evidence="1">
        <name>[4Fe-4S] cluster</name>
        <dbReference type="ChEBI" id="CHEBI:49883"/>
    </cofactor>
</comment>
<dbReference type="EMBL" id="CADCXV010001210">
    <property type="protein sequence ID" value="CAB0042598.1"/>
    <property type="molecule type" value="Genomic_DNA"/>
</dbReference>
<comment type="pathway">
    <text evidence="2">Protein modification; peptidyl-diphthamide biosynthesis.</text>
</comment>
<feature type="region of interest" description="Disordered" evidence="15">
    <location>
        <begin position="616"/>
        <end position="643"/>
    </location>
</feature>
<name>A0A6H5IW63_9HYME</name>
<evidence type="ECO:0000256" key="1">
    <source>
        <dbReference type="ARBA" id="ARBA00001966"/>
    </source>
</evidence>
<keyword evidence="7" id="KW-0949">S-adenosyl-L-methionine</keyword>
<evidence type="ECO:0000256" key="14">
    <source>
        <dbReference type="ARBA" id="ARBA00048403"/>
    </source>
</evidence>
<evidence type="ECO:0000256" key="12">
    <source>
        <dbReference type="ARBA" id="ARBA00032574"/>
    </source>
</evidence>
<accession>A0A6H5IW63</accession>
<evidence type="ECO:0000256" key="2">
    <source>
        <dbReference type="ARBA" id="ARBA00005156"/>
    </source>
</evidence>
<evidence type="ECO:0000256" key="6">
    <source>
        <dbReference type="ARBA" id="ARBA00022679"/>
    </source>
</evidence>
<dbReference type="Proteomes" id="UP000479190">
    <property type="component" value="Unassembled WGS sequence"/>
</dbReference>
<evidence type="ECO:0000256" key="13">
    <source>
        <dbReference type="ARBA" id="ARBA00032789"/>
    </source>
</evidence>
<evidence type="ECO:0000313" key="16">
    <source>
        <dbReference type="EMBL" id="CAB0042598.1"/>
    </source>
</evidence>
<dbReference type="Gene3D" id="3.40.50.11860">
    <property type="entry name" value="Diphthamide synthesis DPH1/DPH2 domain 3"/>
    <property type="match status" value="1"/>
</dbReference>
<organism evidence="16 17">
    <name type="scientific">Trichogramma brassicae</name>
    <dbReference type="NCBI Taxonomy" id="86971"/>
    <lineage>
        <taxon>Eukaryota</taxon>
        <taxon>Metazoa</taxon>
        <taxon>Ecdysozoa</taxon>
        <taxon>Arthropoda</taxon>
        <taxon>Hexapoda</taxon>
        <taxon>Insecta</taxon>
        <taxon>Pterygota</taxon>
        <taxon>Neoptera</taxon>
        <taxon>Endopterygota</taxon>
        <taxon>Hymenoptera</taxon>
        <taxon>Apocrita</taxon>
        <taxon>Proctotrupomorpha</taxon>
        <taxon>Chalcidoidea</taxon>
        <taxon>Trichogrammatidae</taxon>
        <taxon>Trichogramma</taxon>
    </lineage>
</organism>
<feature type="compositionally biased region" description="Basic and acidic residues" evidence="15">
    <location>
        <begin position="564"/>
        <end position="573"/>
    </location>
</feature>
<dbReference type="SFLD" id="SFLDS00032">
    <property type="entry name" value="Radical_SAM_3-amino-3-carboxyp"/>
    <property type="match status" value="1"/>
</dbReference>
<evidence type="ECO:0000256" key="8">
    <source>
        <dbReference type="ARBA" id="ARBA00022723"/>
    </source>
</evidence>
<dbReference type="InterPro" id="IPR016435">
    <property type="entry name" value="DPH1/DPH2"/>
</dbReference>
<dbReference type="PANTHER" id="PTHR10762:SF1">
    <property type="entry name" value="2-(3-AMINO-3-CARBOXYPROPYL)HISTIDINE SYNTHASE SUBUNIT 1"/>
    <property type="match status" value="1"/>
</dbReference>
<comment type="similarity">
    <text evidence="3">Belongs to the DPH1/DPH2 family. DPH1 subfamily.</text>
</comment>
<dbReference type="InterPro" id="IPR042265">
    <property type="entry name" value="DPH1/DPH2_3"/>
</dbReference>
<dbReference type="Gene3D" id="3.40.50.11840">
    <property type="entry name" value="Diphthamide synthesis DPH1/DPH2 domain 1"/>
    <property type="match status" value="1"/>
</dbReference>
<reference evidence="16 17" key="1">
    <citation type="submission" date="2020-02" db="EMBL/GenBank/DDBJ databases">
        <authorList>
            <person name="Ferguson B K."/>
        </authorList>
    </citation>
    <scope>NUCLEOTIDE SEQUENCE [LARGE SCALE GENOMIC DNA]</scope>
</reference>
<evidence type="ECO:0000256" key="3">
    <source>
        <dbReference type="ARBA" id="ARBA00010173"/>
    </source>
</evidence>
<dbReference type="FunFam" id="3.40.50.11850:FF:000001">
    <property type="entry name" value="2-(3-amino-3-carboxypropyl)histidine synthase subunit 1"/>
    <property type="match status" value="1"/>
</dbReference>
<dbReference type="OrthoDB" id="1649088at2759"/>
<dbReference type="AlphaFoldDB" id="A0A6H5IW63"/>
<evidence type="ECO:0000256" key="10">
    <source>
        <dbReference type="ARBA" id="ARBA00023014"/>
    </source>
</evidence>
<proteinExistence type="inferred from homology"/>
<keyword evidence="9" id="KW-0408">Iron</keyword>
<dbReference type="PANTHER" id="PTHR10762">
    <property type="entry name" value="DIPHTHAMIDE BIOSYNTHESIS PROTEIN"/>
    <property type="match status" value="1"/>
</dbReference>
<evidence type="ECO:0000313" key="17">
    <source>
        <dbReference type="Proteomes" id="UP000479190"/>
    </source>
</evidence>
<feature type="region of interest" description="Disordered" evidence="15">
    <location>
        <begin position="366"/>
        <end position="406"/>
    </location>
</feature>
<evidence type="ECO:0000256" key="9">
    <source>
        <dbReference type="ARBA" id="ARBA00023004"/>
    </source>
</evidence>
<keyword evidence="8" id="KW-0479">Metal-binding</keyword>
<feature type="region of interest" description="Disordered" evidence="15">
    <location>
        <begin position="564"/>
        <end position="586"/>
    </location>
</feature>
<keyword evidence="6" id="KW-0808">Transferase</keyword>
<evidence type="ECO:0000256" key="5">
    <source>
        <dbReference type="ARBA" id="ARBA00021915"/>
    </source>
</evidence>
<dbReference type="NCBIfam" id="TIGR00322">
    <property type="entry name" value="diphth2_R"/>
    <property type="match status" value="1"/>
</dbReference>
<feature type="compositionally biased region" description="Low complexity" evidence="15">
    <location>
        <begin position="381"/>
        <end position="395"/>
    </location>
</feature>
<dbReference type="GO" id="GO:0017183">
    <property type="term" value="P:protein histidyl modification to diphthamide"/>
    <property type="evidence" value="ECO:0007669"/>
    <property type="project" value="UniProtKB-UniPathway"/>
</dbReference>
<dbReference type="Pfam" id="PF01866">
    <property type="entry name" value="Diphthamide_syn"/>
    <property type="match status" value="1"/>
</dbReference>
<evidence type="ECO:0000256" key="11">
    <source>
        <dbReference type="ARBA" id="ARBA00031690"/>
    </source>
</evidence>
<evidence type="ECO:0000256" key="4">
    <source>
        <dbReference type="ARBA" id="ARBA00012221"/>
    </source>
</evidence>